<dbReference type="GO" id="GO:0003677">
    <property type="term" value="F:DNA binding"/>
    <property type="evidence" value="ECO:0007669"/>
    <property type="project" value="InterPro"/>
</dbReference>
<dbReference type="InterPro" id="IPR038109">
    <property type="entry name" value="DNA_bind_recomb_sf"/>
</dbReference>
<feature type="region of interest" description="Disordered" evidence="1">
    <location>
        <begin position="136"/>
        <end position="162"/>
    </location>
</feature>
<gene>
    <name evidence="4" type="ORF">BJ986_002297</name>
</gene>
<dbReference type="Gene3D" id="3.90.1750.20">
    <property type="entry name" value="Putative Large Serine Recombinase, Chain B, Domain 2"/>
    <property type="match status" value="1"/>
</dbReference>
<dbReference type="SMART" id="SM00857">
    <property type="entry name" value="Resolvase"/>
    <property type="match status" value="1"/>
</dbReference>
<feature type="domain" description="Resolvase/invertase-type recombinase catalytic" evidence="2">
    <location>
        <begin position="5"/>
        <end position="152"/>
    </location>
</feature>
<dbReference type="InterPro" id="IPR006119">
    <property type="entry name" value="Resolv_N"/>
</dbReference>
<evidence type="ECO:0000259" key="2">
    <source>
        <dbReference type="PROSITE" id="PS51736"/>
    </source>
</evidence>
<evidence type="ECO:0000256" key="1">
    <source>
        <dbReference type="SAM" id="MobiDB-lite"/>
    </source>
</evidence>
<name>A0A852WG91_9MICO</name>
<sequence>MGKRTAAIYVRISSDPEGTRLGVTRQLRGCEAKAADMGWVVGEVFEDNDVSASSTKPRPAYERMLAALEAGEVDAVVVWDLDRLTRRPIEIEHFIDLADRKRVALASVGGDVDLATDNGRMFARIKGAVARAEVERKSARQRAASDQRAENGAPHRGRRAFGFEPDGVTVREEEAAEVKRAAGALLGGASLRGIVVELTARGVTTTTGGTWRPTELRRMLANPRYAGLRVHRGEVVGDAGWPAILDSDTWVGVGAILSDPSRRRPGRPRRHLLSGVARCAVCGGRIFGTTEPRGPVYMCETRRHVVRRGEPVDQLVVATVVGRLSMPDAAGLFARREAEDETAQLVDDERRLRQRLDGLAEAYAAGDIDGSQLAAGSRRLKAELSEVTAALARTARSPALGRLVTAADVQAAWDALHVDNQREVLRVLLDVTLEPIGRGRRTFDPATVGMTWKDEAIAFQRIRGSPDHADPTIWDTNPRGRTGKRA</sequence>
<dbReference type="InterPro" id="IPR011109">
    <property type="entry name" value="DNA_bind_recombinase_dom"/>
</dbReference>
<accession>A0A852WG91</accession>
<dbReference type="EMBL" id="JACCAB010000001">
    <property type="protein sequence ID" value="NYG07810.1"/>
    <property type="molecule type" value="Genomic_DNA"/>
</dbReference>
<dbReference type="PROSITE" id="PS51737">
    <property type="entry name" value="RECOMBINASE_DNA_BIND"/>
    <property type="match status" value="1"/>
</dbReference>
<evidence type="ECO:0000313" key="4">
    <source>
        <dbReference type="EMBL" id="NYG07810.1"/>
    </source>
</evidence>
<dbReference type="PANTHER" id="PTHR30461">
    <property type="entry name" value="DNA-INVERTASE FROM LAMBDOID PROPHAGE"/>
    <property type="match status" value="1"/>
</dbReference>
<feature type="domain" description="Recombinase" evidence="3">
    <location>
        <begin position="160"/>
        <end position="263"/>
    </location>
</feature>
<proteinExistence type="predicted"/>
<dbReference type="Proteomes" id="UP000573599">
    <property type="component" value="Unassembled WGS sequence"/>
</dbReference>
<protein>
    <submittedName>
        <fullName evidence="4">DNA invertase Pin-like site-specific DNA recombinase</fullName>
    </submittedName>
</protein>
<evidence type="ECO:0000259" key="3">
    <source>
        <dbReference type="PROSITE" id="PS51737"/>
    </source>
</evidence>
<comment type="caution">
    <text evidence="4">The sequence shown here is derived from an EMBL/GenBank/DDBJ whole genome shotgun (WGS) entry which is preliminary data.</text>
</comment>
<dbReference type="Pfam" id="PF07508">
    <property type="entry name" value="Recombinase"/>
    <property type="match status" value="1"/>
</dbReference>
<dbReference type="SUPFAM" id="SSF53041">
    <property type="entry name" value="Resolvase-like"/>
    <property type="match status" value="1"/>
</dbReference>
<feature type="compositionally biased region" description="Basic and acidic residues" evidence="1">
    <location>
        <begin position="136"/>
        <end position="149"/>
    </location>
</feature>
<dbReference type="Pfam" id="PF00239">
    <property type="entry name" value="Resolvase"/>
    <property type="match status" value="1"/>
</dbReference>
<dbReference type="AlphaFoldDB" id="A0A852WG91"/>
<dbReference type="GO" id="GO:0000150">
    <property type="term" value="F:DNA strand exchange activity"/>
    <property type="evidence" value="ECO:0007669"/>
    <property type="project" value="InterPro"/>
</dbReference>
<reference evidence="4 5" key="1">
    <citation type="submission" date="2020-07" db="EMBL/GenBank/DDBJ databases">
        <title>Sequencing the genomes of 1000 actinobacteria strains.</title>
        <authorList>
            <person name="Klenk H.-P."/>
        </authorList>
    </citation>
    <scope>NUCLEOTIDE SEQUENCE [LARGE SCALE GENOMIC DNA]</scope>
    <source>
        <strain evidence="4 5">DSM 23987</strain>
    </source>
</reference>
<dbReference type="InterPro" id="IPR050639">
    <property type="entry name" value="SSR_resolvase"/>
</dbReference>
<keyword evidence="5" id="KW-1185">Reference proteome</keyword>
<organism evidence="4 5">
    <name type="scientific">Pedococcus badiiscoriae</name>
    <dbReference type="NCBI Taxonomy" id="642776"/>
    <lineage>
        <taxon>Bacteria</taxon>
        <taxon>Bacillati</taxon>
        <taxon>Actinomycetota</taxon>
        <taxon>Actinomycetes</taxon>
        <taxon>Micrococcales</taxon>
        <taxon>Intrasporangiaceae</taxon>
        <taxon>Pedococcus</taxon>
    </lineage>
</organism>
<dbReference type="PROSITE" id="PS51736">
    <property type="entry name" value="RECOMBINASES_3"/>
    <property type="match status" value="1"/>
</dbReference>
<feature type="region of interest" description="Disordered" evidence="1">
    <location>
        <begin position="465"/>
        <end position="486"/>
    </location>
</feature>
<dbReference type="InterPro" id="IPR036162">
    <property type="entry name" value="Resolvase-like_N_sf"/>
</dbReference>
<dbReference type="RefSeq" id="WP_179422096.1">
    <property type="nucleotide sequence ID" value="NZ_JACCAB010000001.1"/>
</dbReference>
<evidence type="ECO:0000313" key="5">
    <source>
        <dbReference type="Proteomes" id="UP000573599"/>
    </source>
</evidence>
<dbReference type="Gene3D" id="3.40.50.1390">
    <property type="entry name" value="Resolvase, N-terminal catalytic domain"/>
    <property type="match status" value="1"/>
</dbReference>
<dbReference type="CDD" id="cd00338">
    <property type="entry name" value="Ser_Recombinase"/>
    <property type="match status" value="1"/>
</dbReference>
<dbReference type="PANTHER" id="PTHR30461:SF23">
    <property type="entry name" value="DNA RECOMBINASE-RELATED"/>
    <property type="match status" value="1"/>
</dbReference>